<evidence type="ECO:0000256" key="1">
    <source>
        <dbReference type="ARBA" id="ARBA00004324"/>
    </source>
</evidence>
<dbReference type="Pfam" id="PF11919">
    <property type="entry name" value="PSME4_C"/>
    <property type="match status" value="1"/>
</dbReference>
<proteinExistence type="inferred from homology"/>
<keyword evidence="8" id="KW-0539">Nucleus</keyword>
<keyword evidence="6" id="KW-0227">DNA damage</keyword>
<evidence type="ECO:0000256" key="2">
    <source>
        <dbReference type="ARBA" id="ARBA00004496"/>
    </source>
</evidence>
<dbReference type="GO" id="GO:0016504">
    <property type="term" value="F:peptidase activator activity"/>
    <property type="evidence" value="ECO:0007669"/>
    <property type="project" value="InterPro"/>
</dbReference>
<dbReference type="GO" id="GO:0016607">
    <property type="term" value="C:nuclear speck"/>
    <property type="evidence" value="ECO:0007669"/>
    <property type="project" value="UniProtKB-SubCell"/>
</dbReference>
<evidence type="ECO:0000256" key="3">
    <source>
        <dbReference type="ARBA" id="ARBA00005739"/>
    </source>
</evidence>
<evidence type="ECO:0000259" key="9">
    <source>
        <dbReference type="Pfam" id="PF11919"/>
    </source>
</evidence>
<dbReference type="Pfam" id="PF23096">
    <property type="entry name" value="HEAT_PSME4"/>
    <property type="match status" value="1"/>
</dbReference>
<dbReference type="InterPro" id="IPR011989">
    <property type="entry name" value="ARM-like"/>
</dbReference>
<feature type="domain" description="Proteasome activator Blm10 middle HEAT repeats region" evidence="10">
    <location>
        <begin position="205"/>
        <end position="674"/>
    </location>
</feature>
<evidence type="ECO:0000259" key="11">
    <source>
        <dbReference type="Pfam" id="PF23096"/>
    </source>
</evidence>
<protein>
    <recommendedName>
        <fullName evidence="15">Proteasome activator complex subunit 4</fullName>
    </recommendedName>
</protein>
<evidence type="ECO:0000256" key="7">
    <source>
        <dbReference type="ARBA" id="ARBA00023204"/>
    </source>
</evidence>
<evidence type="ECO:0000256" key="5">
    <source>
        <dbReference type="ARBA" id="ARBA00022737"/>
    </source>
</evidence>
<dbReference type="GO" id="GO:0010499">
    <property type="term" value="P:proteasomal ubiquitin-independent protein catabolic process"/>
    <property type="evidence" value="ECO:0007669"/>
    <property type="project" value="TreeGrafter"/>
</dbReference>
<keyword evidence="5" id="KW-0677">Repeat</keyword>
<keyword evidence="7" id="KW-0234">DNA repair</keyword>
<comment type="similarity">
    <text evidence="3">Belongs to the BLM10 family.</text>
</comment>
<dbReference type="EMBL" id="CAJNOL010001824">
    <property type="protein sequence ID" value="CAF1424325.1"/>
    <property type="molecule type" value="Genomic_DNA"/>
</dbReference>
<dbReference type="InterPro" id="IPR032430">
    <property type="entry name" value="Blm10_mid"/>
</dbReference>
<keyword evidence="14" id="KW-1185">Reference proteome</keyword>
<dbReference type="Proteomes" id="UP000663854">
    <property type="component" value="Unassembled WGS sequence"/>
</dbReference>
<comment type="caution">
    <text evidence="13">The sequence shown here is derived from an EMBL/GenBank/DDBJ whole genome shotgun (WGS) entry which is preliminary data.</text>
</comment>
<evidence type="ECO:0000313" key="14">
    <source>
        <dbReference type="Proteomes" id="UP000663870"/>
    </source>
</evidence>
<evidence type="ECO:0000259" key="10">
    <source>
        <dbReference type="Pfam" id="PF16507"/>
    </source>
</evidence>
<feature type="domain" description="Proteasome activator complex subunit 4-like HEAT repeat-like" evidence="11">
    <location>
        <begin position="1044"/>
        <end position="1336"/>
    </location>
</feature>
<dbReference type="EMBL" id="CAJNOH010001063">
    <property type="protein sequence ID" value="CAF1170562.1"/>
    <property type="molecule type" value="Genomic_DNA"/>
</dbReference>
<evidence type="ECO:0000256" key="6">
    <source>
        <dbReference type="ARBA" id="ARBA00022763"/>
    </source>
</evidence>
<evidence type="ECO:0000256" key="4">
    <source>
        <dbReference type="ARBA" id="ARBA00022490"/>
    </source>
</evidence>
<dbReference type="InterPro" id="IPR016024">
    <property type="entry name" value="ARM-type_fold"/>
</dbReference>
<organism evidence="13 14">
    <name type="scientific">Rotaria sordida</name>
    <dbReference type="NCBI Taxonomy" id="392033"/>
    <lineage>
        <taxon>Eukaryota</taxon>
        <taxon>Metazoa</taxon>
        <taxon>Spiralia</taxon>
        <taxon>Gnathifera</taxon>
        <taxon>Rotifera</taxon>
        <taxon>Eurotatoria</taxon>
        <taxon>Bdelloidea</taxon>
        <taxon>Philodinida</taxon>
        <taxon>Philodinidae</taxon>
        <taxon>Rotaria</taxon>
    </lineage>
</organism>
<keyword evidence="4" id="KW-0963">Cytoplasm</keyword>
<dbReference type="GO" id="GO:0006281">
    <property type="term" value="P:DNA repair"/>
    <property type="evidence" value="ECO:0007669"/>
    <property type="project" value="UniProtKB-KW"/>
</dbReference>
<dbReference type="InterPro" id="IPR035309">
    <property type="entry name" value="PSME4"/>
</dbReference>
<evidence type="ECO:0008006" key="15">
    <source>
        <dbReference type="Google" id="ProtNLM"/>
    </source>
</evidence>
<dbReference type="PANTHER" id="PTHR32170:SF3">
    <property type="entry name" value="PROTEASOME ACTIVATOR COMPLEX SUBUNIT 4"/>
    <property type="match status" value="1"/>
</dbReference>
<name>A0A815MKS1_9BILA</name>
<evidence type="ECO:0000313" key="13">
    <source>
        <dbReference type="EMBL" id="CAF1424325.1"/>
    </source>
</evidence>
<dbReference type="Gene3D" id="1.25.10.10">
    <property type="entry name" value="Leucine-rich Repeat Variant"/>
    <property type="match status" value="1"/>
</dbReference>
<evidence type="ECO:0000313" key="12">
    <source>
        <dbReference type="EMBL" id="CAF1170562.1"/>
    </source>
</evidence>
<accession>A0A815MKS1</accession>
<dbReference type="PANTHER" id="PTHR32170">
    <property type="entry name" value="PROTEASOME ACTIVATOR COMPLEX SUBUNIT 4"/>
    <property type="match status" value="1"/>
</dbReference>
<gene>
    <name evidence="13" type="ORF">JXQ802_LOCUS36047</name>
    <name evidence="12" type="ORF">PYM288_LOCUS23251</name>
</gene>
<dbReference type="GO" id="GO:0070628">
    <property type="term" value="F:proteasome binding"/>
    <property type="evidence" value="ECO:0007669"/>
    <property type="project" value="InterPro"/>
</dbReference>
<feature type="domain" description="Proteasome activator complex subunit 4 C-terminal" evidence="9">
    <location>
        <begin position="1614"/>
        <end position="1700"/>
    </location>
</feature>
<dbReference type="InterPro" id="IPR021843">
    <property type="entry name" value="PSME4_C"/>
</dbReference>
<evidence type="ECO:0000256" key="8">
    <source>
        <dbReference type="ARBA" id="ARBA00023242"/>
    </source>
</evidence>
<dbReference type="GO" id="GO:0005829">
    <property type="term" value="C:cytosol"/>
    <property type="evidence" value="ECO:0007669"/>
    <property type="project" value="TreeGrafter"/>
</dbReference>
<dbReference type="InterPro" id="IPR055455">
    <property type="entry name" value="HEAT_PSME4"/>
</dbReference>
<sequence length="1700" mass="198205">MLRELMRKIRLITRNDLIIDWRIFYNWAQLIYDNHDKTHGLVILPKDINMSLFACVRLCASYFSAQTTQEILDELRPRICPFDSSFVNTIKMFTLLLPVNLPPDLHNQGFKLWLAEFFGIWANIQKTSAWKSYLCVLFSSVAWNNIGHIHWEPWMPQIFTHILRSFSLPIGKIQISLEEYNPIVSTSTKWIIAMIGNGGSCLQYLRDLLMAMKSFYHPSNTGAFQKDLVEFILGLAQNFVDRVHLERTSRPVWSFAPLESYRLTEQDITDFVNCVKDYAFISIFNKDYTEEAAKTCKYLSILRPELIIPSIVEKHFSSIDCMTEPHRFTSIITCLTHIARQIVQQTSAYSQGQIYVLPILMSVLPGIDLNDLEKTSVTLEFLDTILMLITCVDCSSAVNTRNDLTEIEKEVCLSTASFEDFIVEFLNRIFQMIDVLSADMSDAVTNNADIDIDDIMINWKLTTIMFNIVQQCSSKIFQKIREKVINFVSGVCLSSRVRDIVSSLVQALVKGNPVETLKYLMPKTCESIEKILNNSESTILLTDHKGDIELTWYLILFAELVHARGDALMIYKSMIMSVFRQCIYFINKNSYETIAHAIEHLLESLTHVYPIDYRLTIENIEEPFVDFLPIRAWGQYVDFNKLQVQFHIPNEDEIDFACEFVNTFLYPELTLLNEKGLKISNDERLRSLTIIQSIATECFRMIPRIESEQIQNLIPSVVPFESKYQIQFPIYSKELISEFKENLRMRLFIDIGKLLDLLIENNSDDVASMTTALKFYSLTSIYYGINESYIEFSRDEFTSHEQLLKNKLCGEGQNNRFLSIQKIGLQIEELELSNVGILNDIDKQIILKLFELSINRYSEVRCAAQTELFKVLKYYQFSFQVIIDRIAELFNTQDEVDHDQIKGCLYILLGDDSFFLPTKYSWAMKEKLWPSIVRMAHANKISIQNLIDDIHEKICDEFVTQVIIQNTNEISIHAAIGLWHPLEPSEIETRNESNQTDIQSYSNLIEALNLSLVDDILTWGQQKIAIGLLCLLLQKFVPISSSCIETFVGFLVHDNIELRRYATIGIVAFCRLQKSPRIYIEKSLEEIFHNISKSLPVMMNDECYPGDRDDNSWITIDDYKPPETQIEWEQTCFLDKPFHGYYTWPKMIKYALNKRERYTLNNMPEDVTILYDRFIDKNFVEQVIEFMILDEDEDGSEINFDKTQFVMFKGLLRNFGLAFLDNFMEQLYVLIHEEKKEKQASSHRVAAEIVAGMICGSKYWTLEMLNELWEKLTPFLTEVCTNLNFETFSYWNTCFKYSMENKDPRRIYRLIHFICTLINTKTMLNTFNEMSRWTLIENLREFQWRIPSVWCKINDYAKTLLDHPYKDVRESIANILSISISFDITLFNGKSTRQPNTSQFIDTICKQLQQAIEIHERTSLINISDEVVGIDLEARKALNFIEAVVDMHMQFFFWCQQPIKNAIIRLFPYLCEIESIATNDNVFREKLTISRLYVGMCFLNANFLEVLIQQLEQVCTSPKWHARRATIEFAQNMIFCNLFNARPYSKQLHKLVLKCLFDEQFEVRIAALMTLSGFYQCDYIQVTNEDLKYFRMMSKTNYFTEIDGKKVTLSNNIAKRHGGILGLCAIVLSSPYDIPTYVPDALMLLCEHSHDPDIIQKSIKNCLSEFRRTHHDSWHEHREQFTEDQLAVLADVLISHSYYA</sequence>
<dbReference type="Proteomes" id="UP000663870">
    <property type="component" value="Unassembled WGS sequence"/>
</dbReference>
<comment type="subcellular location">
    <subcellularLocation>
        <location evidence="2">Cytoplasm</location>
    </subcellularLocation>
    <subcellularLocation>
        <location evidence="1">Nucleus speckle</location>
    </subcellularLocation>
</comment>
<dbReference type="SUPFAM" id="SSF48371">
    <property type="entry name" value="ARM repeat"/>
    <property type="match status" value="1"/>
</dbReference>
<reference evidence="13" key="1">
    <citation type="submission" date="2021-02" db="EMBL/GenBank/DDBJ databases">
        <authorList>
            <person name="Nowell W R."/>
        </authorList>
    </citation>
    <scope>NUCLEOTIDE SEQUENCE</scope>
</reference>
<dbReference type="Pfam" id="PF16507">
    <property type="entry name" value="HEAT_PSME4_mid"/>
    <property type="match status" value="1"/>
</dbReference>